<proteinExistence type="inferred from homology"/>
<dbReference type="GO" id="GO:0008137">
    <property type="term" value="F:NADH dehydrogenase (ubiquinone) activity"/>
    <property type="evidence" value="ECO:0007669"/>
    <property type="project" value="UniProtKB-EC"/>
</dbReference>
<name>A0A0S2MSA9_9CUCU</name>
<evidence type="ECO:0000256" key="5">
    <source>
        <dbReference type="ARBA" id="ARBA00022448"/>
    </source>
</evidence>
<evidence type="ECO:0000256" key="12">
    <source>
        <dbReference type="ARBA" id="ARBA00023128"/>
    </source>
</evidence>
<gene>
    <name evidence="17" type="primary">nad6</name>
</gene>
<evidence type="ECO:0000256" key="11">
    <source>
        <dbReference type="ARBA" id="ARBA00023027"/>
    </source>
</evidence>
<evidence type="ECO:0000256" key="9">
    <source>
        <dbReference type="ARBA" id="ARBA00022982"/>
    </source>
</evidence>
<dbReference type="AlphaFoldDB" id="A0A0S2MSA9"/>
<keyword evidence="10 16" id="KW-1133">Transmembrane helix</keyword>
<evidence type="ECO:0000256" key="8">
    <source>
        <dbReference type="ARBA" id="ARBA00022967"/>
    </source>
</evidence>
<keyword evidence="5" id="KW-0813">Transport</keyword>
<keyword evidence="8" id="KW-1278">Translocase</keyword>
<feature type="transmembrane region" description="Helical" evidence="16">
    <location>
        <begin position="44"/>
        <end position="66"/>
    </location>
</feature>
<protein>
    <recommendedName>
        <fullName evidence="4">NADH-ubiquinone oxidoreductase chain 6</fullName>
        <ecNumber evidence="3">7.1.1.2</ecNumber>
    </recommendedName>
    <alternativeName>
        <fullName evidence="14">NADH dehydrogenase subunit 6</fullName>
    </alternativeName>
</protein>
<keyword evidence="9" id="KW-0249">Electron transport</keyword>
<dbReference type="EC" id="7.1.1.2" evidence="3"/>
<evidence type="ECO:0000256" key="7">
    <source>
        <dbReference type="ARBA" id="ARBA00022692"/>
    </source>
</evidence>
<comment type="similarity">
    <text evidence="2">Belongs to the complex I subunit 6 family.</text>
</comment>
<dbReference type="InterPro" id="IPR050269">
    <property type="entry name" value="ComplexI_Subunit6"/>
</dbReference>
<dbReference type="EMBL" id="JX412852">
    <property type="protein sequence ID" value="ALO77610.1"/>
    <property type="molecule type" value="Genomic_DNA"/>
</dbReference>
<evidence type="ECO:0000256" key="1">
    <source>
        <dbReference type="ARBA" id="ARBA00004225"/>
    </source>
</evidence>
<dbReference type="PANTHER" id="PTHR11435">
    <property type="entry name" value="NADH UBIQUINONE OXIDOREDUCTASE SUBUNIT ND6"/>
    <property type="match status" value="1"/>
</dbReference>
<evidence type="ECO:0000256" key="13">
    <source>
        <dbReference type="ARBA" id="ARBA00023136"/>
    </source>
</evidence>
<keyword evidence="13 16" id="KW-0472">Membrane</keyword>
<evidence type="ECO:0000256" key="16">
    <source>
        <dbReference type="SAM" id="Phobius"/>
    </source>
</evidence>
<evidence type="ECO:0000256" key="4">
    <source>
        <dbReference type="ARBA" id="ARBA00021095"/>
    </source>
</evidence>
<feature type="transmembrane region" description="Helical" evidence="16">
    <location>
        <begin position="12"/>
        <end position="38"/>
    </location>
</feature>
<evidence type="ECO:0000256" key="10">
    <source>
        <dbReference type="ARBA" id="ARBA00022989"/>
    </source>
</evidence>
<evidence type="ECO:0000256" key="2">
    <source>
        <dbReference type="ARBA" id="ARBA00005698"/>
    </source>
</evidence>
<evidence type="ECO:0000256" key="15">
    <source>
        <dbReference type="ARBA" id="ARBA00049551"/>
    </source>
</evidence>
<feature type="transmembrane region" description="Helical" evidence="16">
    <location>
        <begin position="133"/>
        <end position="155"/>
    </location>
</feature>
<organism evidence="17">
    <name type="scientific">Hemipeplus sp. HEM01</name>
    <dbReference type="NCBI Taxonomy" id="1205628"/>
    <lineage>
        <taxon>Eukaryota</taxon>
        <taxon>Metazoa</taxon>
        <taxon>Ecdysozoa</taxon>
        <taxon>Arthropoda</taxon>
        <taxon>Hexapoda</taxon>
        <taxon>Insecta</taxon>
        <taxon>Pterygota</taxon>
        <taxon>Neoptera</taxon>
        <taxon>Endopterygota</taxon>
        <taxon>Coleoptera</taxon>
        <taxon>Polyphaga</taxon>
        <taxon>Cucujiformia</taxon>
        <taxon>Mycteridae</taxon>
        <taxon>Hemipeplus</taxon>
    </lineage>
</organism>
<keyword evidence="11" id="KW-0520">NAD</keyword>
<comment type="subcellular location">
    <subcellularLocation>
        <location evidence="1">Mitochondrion membrane</location>
        <topology evidence="1">Multi-pass membrane protein</topology>
    </subcellularLocation>
</comment>
<dbReference type="GO" id="GO:0031966">
    <property type="term" value="C:mitochondrial membrane"/>
    <property type="evidence" value="ECO:0007669"/>
    <property type="project" value="UniProtKB-SubCell"/>
</dbReference>
<keyword evidence="7 16" id="KW-0812">Transmembrane</keyword>
<dbReference type="PANTHER" id="PTHR11435:SF1">
    <property type="entry name" value="NADH-UBIQUINONE OXIDOREDUCTASE CHAIN 6"/>
    <property type="match status" value="1"/>
</dbReference>
<evidence type="ECO:0000256" key="14">
    <source>
        <dbReference type="ARBA" id="ARBA00031019"/>
    </source>
</evidence>
<sequence>MDNLIQLSILTSITFLFITHPLSLGVTLLIQTSLVALISGNLSLNFWFSYIIFLIMVGGMLILFIYMTSIASNEKFSLSWNLTFMILIFTSMSIMLYTQNYFLKTNIMNYEQLSILNSMIQNFSLNKYINMPLMIIMMLAILYLLITLIAVVKITSFKYGPLRQMN</sequence>
<keyword evidence="6" id="KW-0679">Respiratory chain</keyword>
<reference evidence="17" key="1">
    <citation type="submission" date="2012-06" db="EMBL/GenBank/DDBJ databases">
        <title>Mitogenomics of the Coleoptera under dense taxon sampling.</title>
        <authorList>
            <person name="Timmermans M.J.T.N."/>
            <person name="Lim J."/>
            <person name="Dodsworth S."/>
            <person name="Haran J."/>
            <person name="Ahrens D."/>
            <person name="Bocak L."/>
            <person name="London A."/>
            <person name="Culverwell L."/>
            <person name="Vogler A.P."/>
        </authorList>
    </citation>
    <scope>NUCLEOTIDE SEQUENCE</scope>
</reference>
<accession>A0A0S2MSA9</accession>
<keyword evidence="12 17" id="KW-0496">Mitochondrion</keyword>
<evidence type="ECO:0000313" key="17">
    <source>
        <dbReference type="EMBL" id="ALO77610.1"/>
    </source>
</evidence>
<comment type="catalytic activity">
    <reaction evidence="15">
        <text>a ubiquinone + NADH + 5 H(+)(in) = a ubiquinol + NAD(+) + 4 H(+)(out)</text>
        <dbReference type="Rhea" id="RHEA:29091"/>
        <dbReference type="Rhea" id="RHEA-COMP:9565"/>
        <dbReference type="Rhea" id="RHEA-COMP:9566"/>
        <dbReference type="ChEBI" id="CHEBI:15378"/>
        <dbReference type="ChEBI" id="CHEBI:16389"/>
        <dbReference type="ChEBI" id="CHEBI:17976"/>
        <dbReference type="ChEBI" id="CHEBI:57540"/>
        <dbReference type="ChEBI" id="CHEBI:57945"/>
        <dbReference type="EC" id="7.1.1.2"/>
    </reaction>
</comment>
<feature type="transmembrane region" description="Helical" evidence="16">
    <location>
        <begin position="78"/>
        <end position="98"/>
    </location>
</feature>
<geneLocation type="mitochondrion" evidence="17"/>
<evidence type="ECO:0000256" key="3">
    <source>
        <dbReference type="ARBA" id="ARBA00012944"/>
    </source>
</evidence>
<evidence type="ECO:0000256" key="6">
    <source>
        <dbReference type="ARBA" id="ARBA00022660"/>
    </source>
</evidence>